<reference evidence="3" key="1">
    <citation type="journal article" date="2019" name="Plant Biotechnol. J.">
        <title>Genome sequencing of the Australian wild diploid species Gossypium australe highlights disease resistance and delayed gland morphogenesis.</title>
        <authorList>
            <person name="Cai Y."/>
            <person name="Cai X."/>
            <person name="Wang Q."/>
            <person name="Wang P."/>
            <person name="Zhang Y."/>
            <person name="Cai C."/>
            <person name="Xu Y."/>
            <person name="Wang K."/>
            <person name="Zhou Z."/>
            <person name="Wang C."/>
            <person name="Geng S."/>
            <person name="Li B."/>
            <person name="Dong Q."/>
            <person name="Hou Y."/>
            <person name="Wang H."/>
            <person name="Ai P."/>
            <person name="Liu Z."/>
            <person name="Yi F."/>
            <person name="Sun M."/>
            <person name="An G."/>
            <person name="Cheng J."/>
            <person name="Zhang Y."/>
            <person name="Shi Q."/>
            <person name="Xie Y."/>
            <person name="Shi X."/>
            <person name="Chang Y."/>
            <person name="Huang F."/>
            <person name="Chen Y."/>
            <person name="Hong S."/>
            <person name="Mi L."/>
            <person name="Sun Q."/>
            <person name="Zhang L."/>
            <person name="Zhou B."/>
            <person name="Peng R."/>
            <person name="Zhang X."/>
            <person name="Liu F."/>
        </authorList>
    </citation>
    <scope>NUCLEOTIDE SEQUENCE [LARGE SCALE GENOMIC DNA]</scope>
    <source>
        <strain evidence="3">cv. PA1801</strain>
    </source>
</reference>
<organism evidence="2 3">
    <name type="scientific">Gossypium australe</name>
    <dbReference type="NCBI Taxonomy" id="47621"/>
    <lineage>
        <taxon>Eukaryota</taxon>
        <taxon>Viridiplantae</taxon>
        <taxon>Streptophyta</taxon>
        <taxon>Embryophyta</taxon>
        <taxon>Tracheophyta</taxon>
        <taxon>Spermatophyta</taxon>
        <taxon>Magnoliopsida</taxon>
        <taxon>eudicotyledons</taxon>
        <taxon>Gunneridae</taxon>
        <taxon>Pentapetalae</taxon>
        <taxon>rosids</taxon>
        <taxon>malvids</taxon>
        <taxon>Malvales</taxon>
        <taxon>Malvaceae</taxon>
        <taxon>Malvoideae</taxon>
        <taxon>Gossypium</taxon>
    </lineage>
</organism>
<dbReference type="AlphaFoldDB" id="A0A5B6W5Y7"/>
<dbReference type="Proteomes" id="UP000325315">
    <property type="component" value="Unassembled WGS sequence"/>
</dbReference>
<sequence>MSTRGTRGRGTRGRGRSRRGARAGSSSSGNLPNLDTSEMLMSPTTEIGSGIHNRAAGDNALGHRENYRLSGLHHRAEIEAVVSLLRDEAYQW</sequence>
<feature type="region of interest" description="Disordered" evidence="1">
    <location>
        <begin position="1"/>
        <end position="57"/>
    </location>
</feature>
<evidence type="ECO:0000313" key="2">
    <source>
        <dbReference type="EMBL" id="KAA3477051.1"/>
    </source>
</evidence>
<keyword evidence="3" id="KW-1185">Reference proteome</keyword>
<name>A0A5B6W5Y7_9ROSI</name>
<dbReference type="EMBL" id="SMMG02000004">
    <property type="protein sequence ID" value="KAA3477051.1"/>
    <property type="molecule type" value="Genomic_DNA"/>
</dbReference>
<keyword evidence="2" id="KW-0675">Receptor</keyword>
<feature type="compositionally biased region" description="Basic residues" evidence="1">
    <location>
        <begin position="1"/>
        <end position="21"/>
    </location>
</feature>
<protein>
    <submittedName>
        <fullName evidence="2">Transient receptor potential cation channel subfamily A member 1-like</fullName>
    </submittedName>
</protein>
<proteinExistence type="predicted"/>
<comment type="caution">
    <text evidence="2">The sequence shown here is derived from an EMBL/GenBank/DDBJ whole genome shotgun (WGS) entry which is preliminary data.</text>
</comment>
<evidence type="ECO:0000313" key="3">
    <source>
        <dbReference type="Proteomes" id="UP000325315"/>
    </source>
</evidence>
<evidence type="ECO:0000256" key="1">
    <source>
        <dbReference type="SAM" id="MobiDB-lite"/>
    </source>
</evidence>
<gene>
    <name evidence="2" type="ORF">EPI10_010970</name>
</gene>
<accession>A0A5B6W5Y7</accession>